<reference evidence="10 11" key="1">
    <citation type="submission" date="2024-09" db="EMBL/GenBank/DDBJ databases">
        <authorList>
            <person name="Ruan L."/>
        </authorList>
    </citation>
    <scope>NUCLEOTIDE SEQUENCE [LARGE SCALE GENOMIC DNA]</scope>
    <source>
        <strain evidence="10 11">D33</strain>
    </source>
</reference>
<dbReference type="PANTHER" id="PTHR30026">
    <property type="entry name" value="OUTER MEMBRANE PROTEIN TOLC"/>
    <property type="match status" value="1"/>
</dbReference>
<dbReference type="InterPro" id="IPR003423">
    <property type="entry name" value="OMP_efflux"/>
</dbReference>
<feature type="coiled-coil region" evidence="8">
    <location>
        <begin position="162"/>
        <end position="220"/>
    </location>
</feature>
<evidence type="ECO:0000313" key="10">
    <source>
        <dbReference type="EMBL" id="MFB5684723.1"/>
    </source>
</evidence>
<accession>A0ABV5BG88</accession>
<comment type="caution">
    <text evidence="10">The sequence shown here is derived from an EMBL/GenBank/DDBJ whole genome shotgun (WGS) entry which is preliminary data.</text>
</comment>
<keyword evidence="7" id="KW-0998">Cell outer membrane</keyword>
<evidence type="ECO:0000313" key="11">
    <source>
        <dbReference type="Proteomes" id="UP001580407"/>
    </source>
</evidence>
<sequence length="392" mass="42424">MKKQAAAAVLLCTLSAYALPAHAETAVAGDSSEALASATSATSASVADASSAVSAAAATYRDDSSLTLAEAIQLGIENSYSLQQALNTYKRNGISLEDAADNLEYIPTDGSGNSEAVSAWKSYTQSNLSYVAASKNIDTVKQQIAYSMVQTYYKVLSAESSVEEAKESLAIARSEEQAAAAKAEKGKISVSDNKSVVQARIEAEQALATAQSALAQERESLNHAIGAETDTVYNLTDRPVYTPLQAPDLEAYTQKIISEDPTIWEKEQNVGSAKLDLKFFSYNSDGDLELTEMSVDEANQALTQSKKELAESISSTYYNLQNLHDQYEQQQTTLVTAQDALKLAEKKYARGLITRLEVKKAEQSVNQAQRKLDDLVLQIDEAQRVLDQPWIS</sequence>
<feature type="chain" id="PRO_5046672361" evidence="9">
    <location>
        <begin position="24"/>
        <end position="392"/>
    </location>
</feature>
<comment type="subcellular location">
    <subcellularLocation>
        <location evidence="1">Cell outer membrane</location>
    </subcellularLocation>
</comment>
<keyword evidence="8" id="KW-0175">Coiled coil</keyword>
<feature type="coiled-coil region" evidence="8">
    <location>
        <begin position="288"/>
        <end position="385"/>
    </location>
</feature>
<proteinExistence type="inferred from homology"/>
<dbReference type="Pfam" id="PF02321">
    <property type="entry name" value="OEP"/>
    <property type="match status" value="1"/>
</dbReference>
<dbReference type="PANTHER" id="PTHR30026:SF20">
    <property type="entry name" value="OUTER MEMBRANE PROTEIN TOLC"/>
    <property type="match status" value="1"/>
</dbReference>
<evidence type="ECO:0000256" key="9">
    <source>
        <dbReference type="SAM" id="SignalP"/>
    </source>
</evidence>
<name>A0ABV5BG88_9BACL</name>
<keyword evidence="4" id="KW-1134">Transmembrane beta strand</keyword>
<dbReference type="SUPFAM" id="SSF56954">
    <property type="entry name" value="Outer membrane efflux proteins (OEP)"/>
    <property type="match status" value="1"/>
</dbReference>
<evidence type="ECO:0000256" key="8">
    <source>
        <dbReference type="SAM" id="Coils"/>
    </source>
</evidence>
<dbReference type="EMBL" id="JBHILM010000046">
    <property type="protein sequence ID" value="MFB5684723.1"/>
    <property type="molecule type" value="Genomic_DNA"/>
</dbReference>
<keyword evidence="3" id="KW-0813">Transport</keyword>
<keyword evidence="9" id="KW-0732">Signal</keyword>
<evidence type="ECO:0000256" key="7">
    <source>
        <dbReference type="ARBA" id="ARBA00023237"/>
    </source>
</evidence>
<dbReference type="RefSeq" id="WP_375528391.1">
    <property type="nucleotide sequence ID" value="NZ_JBHILM010000046.1"/>
</dbReference>
<evidence type="ECO:0000256" key="6">
    <source>
        <dbReference type="ARBA" id="ARBA00023136"/>
    </source>
</evidence>
<keyword evidence="5" id="KW-0812">Transmembrane</keyword>
<organism evidence="10 11">
    <name type="scientific">Paenibacillus terreus</name>
    <dbReference type="NCBI Taxonomy" id="1387834"/>
    <lineage>
        <taxon>Bacteria</taxon>
        <taxon>Bacillati</taxon>
        <taxon>Bacillota</taxon>
        <taxon>Bacilli</taxon>
        <taxon>Bacillales</taxon>
        <taxon>Paenibacillaceae</taxon>
        <taxon>Paenibacillus</taxon>
    </lineage>
</organism>
<evidence type="ECO:0000256" key="3">
    <source>
        <dbReference type="ARBA" id="ARBA00022448"/>
    </source>
</evidence>
<comment type="similarity">
    <text evidence="2">Belongs to the outer membrane factor (OMF) (TC 1.B.17) family.</text>
</comment>
<gene>
    <name evidence="10" type="ORF">ACE3NQ_27830</name>
</gene>
<keyword evidence="11" id="KW-1185">Reference proteome</keyword>
<evidence type="ECO:0000256" key="5">
    <source>
        <dbReference type="ARBA" id="ARBA00022692"/>
    </source>
</evidence>
<evidence type="ECO:0000256" key="2">
    <source>
        <dbReference type="ARBA" id="ARBA00007613"/>
    </source>
</evidence>
<evidence type="ECO:0000256" key="1">
    <source>
        <dbReference type="ARBA" id="ARBA00004442"/>
    </source>
</evidence>
<evidence type="ECO:0000256" key="4">
    <source>
        <dbReference type="ARBA" id="ARBA00022452"/>
    </source>
</evidence>
<dbReference type="Gene3D" id="1.20.1600.10">
    <property type="entry name" value="Outer membrane efflux proteins (OEP)"/>
    <property type="match status" value="2"/>
</dbReference>
<dbReference type="Proteomes" id="UP001580407">
    <property type="component" value="Unassembled WGS sequence"/>
</dbReference>
<feature type="signal peptide" evidence="9">
    <location>
        <begin position="1"/>
        <end position="23"/>
    </location>
</feature>
<protein>
    <submittedName>
        <fullName evidence="10">TolC family protein</fullName>
    </submittedName>
</protein>
<keyword evidence="6" id="KW-0472">Membrane</keyword>
<dbReference type="InterPro" id="IPR051906">
    <property type="entry name" value="TolC-like"/>
</dbReference>